<feature type="transmembrane region" description="Helical" evidence="8">
    <location>
        <begin position="154"/>
        <end position="175"/>
    </location>
</feature>
<evidence type="ECO:0000256" key="1">
    <source>
        <dbReference type="ARBA" id="ARBA00004651"/>
    </source>
</evidence>
<reference evidence="9 10" key="1">
    <citation type="submission" date="2020-07" db="EMBL/GenBank/DDBJ databases">
        <title>Endozoicomonas sp. nov., isolated from sediment.</title>
        <authorList>
            <person name="Gu T."/>
        </authorList>
    </citation>
    <scope>NUCLEOTIDE SEQUENCE [LARGE SCALE GENOMIC DNA]</scope>
    <source>
        <strain evidence="9 10">SM1973</strain>
    </source>
</reference>
<keyword evidence="4" id="KW-1003">Cell membrane</keyword>
<evidence type="ECO:0000313" key="10">
    <source>
        <dbReference type="Proteomes" id="UP000569732"/>
    </source>
</evidence>
<evidence type="ECO:0000256" key="8">
    <source>
        <dbReference type="SAM" id="Phobius"/>
    </source>
</evidence>
<dbReference type="Pfam" id="PF03547">
    <property type="entry name" value="Mem_trans"/>
    <property type="match status" value="1"/>
</dbReference>
<feature type="transmembrane region" description="Helical" evidence="8">
    <location>
        <begin position="94"/>
        <end position="115"/>
    </location>
</feature>
<feature type="transmembrane region" description="Helical" evidence="8">
    <location>
        <begin position="12"/>
        <end position="28"/>
    </location>
</feature>
<dbReference type="GO" id="GO:0005886">
    <property type="term" value="C:plasma membrane"/>
    <property type="evidence" value="ECO:0007669"/>
    <property type="project" value="UniProtKB-SubCell"/>
</dbReference>
<dbReference type="GO" id="GO:0055085">
    <property type="term" value="P:transmembrane transport"/>
    <property type="evidence" value="ECO:0007669"/>
    <property type="project" value="InterPro"/>
</dbReference>
<keyword evidence="6 8" id="KW-1133">Transmembrane helix</keyword>
<feature type="transmembrane region" description="Helical" evidence="8">
    <location>
        <begin position="35"/>
        <end position="53"/>
    </location>
</feature>
<name>A0A853I8V8_9GAMM</name>
<evidence type="ECO:0000256" key="4">
    <source>
        <dbReference type="ARBA" id="ARBA00022475"/>
    </source>
</evidence>
<dbReference type="PANTHER" id="PTHR36838:SF1">
    <property type="entry name" value="SLR1864 PROTEIN"/>
    <property type="match status" value="1"/>
</dbReference>
<evidence type="ECO:0000313" key="9">
    <source>
        <dbReference type="EMBL" id="NYZ67078.1"/>
    </source>
</evidence>
<sequence length="311" mass="34361">MVDFLFLLEKVSFLFFLVLLGFVIGRCFTIELKTISTLLLYVLSPIVIFSGTAKAELTPAYLAVPIIFFVICVIFGLVGLRVGQRCWKDNTQHLFALSCSTANTGYFGLPVAMAILDDNGVALVIFSMLGITFYEYTIGFYITARGRFSVKKSLMKLAKIPFIYAFSAGLMLNLTHSQLPDSIMSQLAVFKGAYTVLGMMLIGFSLANVGRQHIDWRLILLTTFSKYICWPLLIVALIFADQQYAQWLDQQMIFVMLLVAVVPLAANTIALAVELNVQPQKASVAVLTSTALGIIMIPLYLAILPGYLVSS</sequence>
<keyword evidence="5 8" id="KW-0812">Transmembrane</keyword>
<comment type="caution">
    <text evidence="9">The sequence shown here is derived from an EMBL/GenBank/DDBJ whole genome shotgun (WGS) entry which is preliminary data.</text>
</comment>
<evidence type="ECO:0000256" key="7">
    <source>
        <dbReference type="ARBA" id="ARBA00023136"/>
    </source>
</evidence>
<dbReference type="RefSeq" id="WP_180569104.1">
    <property type="nucleotide sequence ID" value="NZ_JACCKB010000021.1"/>
</dbReference>
<feature type="transmembrane region" description="Helical" evidence="8">
    <location>
        <begin position="218"/>
        <end position="240"/>
    </location>
</feature>
<evidence type="ECO:0000256" key="2">
    <source>
        <dbReference type="ARBA" id="ARBA00010145"/>
    </source>
</evidence>
<comment type="subcellular location">
    <subcellularLocation>
        <location evidence="1">Cell membrane</location>
        <topology evidence="1">Multi-pass membrane protein</topology>
    </subcellularLocation>
</comment>
<dbReference type="Proteomes" id="UP000569732">
    <property type="component" value="Unassembled WGS sequence"/>
</dbReference>
<feature type="transmembrane region" description="Helical" evidence="8">
    <location>
        <begin position="187"/>
        <end position="206"/>
    </location>
</feature>
<keyword evidence="3" id="KW-0813">Transport</keyword>
<dbReference type="InterPro" id="IPR004776">
    <property type="entry name" value="Mem_transp_PIN-like"/>
</dbReference>
<feature type="transmembrane region" description="Helical" evidence="8">
    <location>
        <begin position="59"/>
        <end position="82"/>
    </location>
</feature>
<dbReference type="InterPro" id="IPR038770">
    <property type="entry name" value="Na+/solute_symporter_sf"/>
</dbReference>
<feature type="transmembrane region" description="Helical" evidence="8">
    <location>
        <begin position="252"/>
        <end position="273"/>
    </location>
</feature>
<comment type="similarity">
    <text evidence="2">Belongs to the auxin efflux carrier (TC 2.A.69) family.</text>
</comment>
<dbReference type="EMBL" id="JACCKB010000021">
    <property type="protein sequence ID" value="NYZ67078.1"/>
    <property type="molecule type" value="Genomic_DNA"/>
</dbReference>
<proteinExistence type="inferred from homology"/>
<gene>
    <name evidence="9" type="ORF">H0A36_13745</name>
</gene>
<dbReference type="Gene3D" id="1.20.1530.20">
    <property type="match status" value="1"/>
</dbReference>
<protein>
    <submittedName>
        <fullName evidence="9">AEC family transporter</fullName>
    </submittedName>
</protein>
<keyword evidence="7 8" id="KW-0472">Membrane</keyword>
<evidence type="ECO:0000256" key="5">
    <source>
        <dbReference type="ARBA" id="ARBA00022692"/>
    </source>
</evidence>
<evidence type="ECO:0000256" key="6">
    <source>
        <dbReference type="ARBA" id="ARBA00022989"/>
    </source>
</evidence>
<accession>A0A853I8V8</accession>
<keyword evidence="10" id="KW-1185">Reference proteome</keyword>
<evidence type="ECO:0000256" key="3">
    <source>
        <dbReference type="ARBA" id="ARBA00022448"/>
    </source>
</evidence>
<dbReference type="AlphaFoldDB" id="A0A853I8V8"/>
<dbReference type="PANTHER" id="PTHR36838">
    <property type="entry name" value="AUXIN EFFLUX CARRIER FAMILY PROTEIN"/>
    <property type="match status" value="1"/>
</dbReference>
<feature type="transmembrane region" description="Helical" evidence="8">
    <location>
        <begin position="285"/>
        <end position="308"/>
    </location>
</feature>
<organism evidence="9 10">
    <name type="scientific">Spartinivicinus marinus</name>
    <dbReference type="NCBI Taxonomy" id="2994442"/>
    <lineage>
        <taxon>Bacteria</taxon>
        <taxon>Pseudomonadati</taxon>
        <taxon>Pseudomonadota</taxon>
        <taxon>Gammaproteobacteria</taxon>
        <taxon>Oceanospirillales</taxon>
        <taxon>Zooshikellaceae</taxon>
        <taxon>Spartinivicinus</taxon>
    </lineage>
</organism>
<feature type="transmembrane region" description="Helical" evidence="8">
    <location>
        <begin position="121"/>
        <end position="142"/>
    </location>
</feature>